<dbReference type="Pfam" id="PF03732">
    <property type="entry name" value="Retrotrans_gag"/>
    <property type="match status" value="1"/>
</dbReference>
<gene>
    <name evidence="3" type="ORF">TIFTF001_037587</name>
</gene>
<accession>A0AA88E6I6</accession>
<dbReference type="EMBL" id="BTGU01000637">
    <property type="protein sequence ID" value="GMN68535.1"/>
    <property type="molecule type" value="Genomic_DNA"/>
</dbReference>
<keyword evidence="4" id="KW-1185">Reference proteome</keyword>
<comment type="caution">
    <text evidence="3">The sequence shown here is derived from an EMBL/GenBank/DDBJ whole genome shotgun (WGS) entry which is preliminary data.</text>
</comment>
<protein>
    <recommendedName>
        <fullName evidence="2">Retrotransposon gag domain-containing protein</fullName>
    </recommendedName>
</protein>
<feature type="domain" description="Retrotransposon gag" evidence="2">
    <location>
        <begin position="110"/>
        <end position="200"/>
    </location>
</feature>
<sequence length="346" mass="39548">MPPKRRTAQTQNVDLAAQMNELRQMMLAQQQEIGGLRAQMAQQNQGPPDARVPPAPMNQPVAPEIPDVDPVIPENPIAPEVPMAHVAVPPVPLVILNFLRLNNQEKVLCASFVLRKDARLWCETVQIRRDVTQMTWEDFVEEFKEKYFNTEVMEAQQDEFNNFHQGNLSVAEAVKKFEQLARLCPHLISFERDKVRKMMRMFRSDLAVGRIENNGLSSLMIIRKRKPKPSRIRQDQTRLPSKEVKKDLLVKAATISNTTIINKRGNGIPEDRGINRILPKRKMLLITTVIPLVRNVGGSTREIAMLEPIAAFCVARKATMLGTATLIFRIRRTIKEVRDINFTQHR</sequence>
<evidence type="ECO:0000256" key="1">
    <source>
        <dbReference type="SAM" id="Coils"/>
    </source>
</evidence>
<dbReference type="AlphaFoldDB" id="A0AA88E6I6"/>
<proteinExistence type="predicted"/>
<feature type="coiled-coil region" evidence="1">
    <location>
        <begin position="5"/>
        <end position="39"/>
    </location>
</feature>
<dbReference type="InterPro" id="IPR005162">
    <property type="entry name" value="Retrotrans_gag_dom"/>
</dbReference>
<name>A0AA88E6I6_FICCA</name>
<evidence type="ECO:0000313" key="3">
    <source>
        <dbReference type="EMBL" id="GMN68535.1"/>
    </source>
</evidence>
<evidence type="ECO:0000313" key="4">
    <source>
        <dbReference type="Proteomes" id="UP001187192"/>
    </source>
</evidence>
<organism evidence="3 4">
    <name type="scientific">Ficus carica</name>
    <name type="common">Common fig</name>
    <dbReference type="NCBI Taxonomy" id="3494"/>
    <lineage>
        <taxon>Eukaryota</taxon>
        <taxon>Viridiplantae</taxon>
        <taxon>Streptophyta</taxon>
        <taxon>Embryophyta</taxon>
        <taxon>Tracheophyta</taxon>
        <taxon>Spermatophyta</taxon>
        <taxon>Magnoliopsida</taxon>
        <taxon>eudicotyledons</taxon>
        <taxon>Gunneridae</taxon>
        <taxon>Pentapetalae</taxon>
        <taxon>rosids</taxon>
        <taxon>fabids</taxon>
        <taxon>Rosales</taxon>
        <taxon>Moraceae</taxon>
        <taxon>Ficeae</taxon>
        <taxon>Ficus</taxon>
    </lineage>
</organism>
<keyword evidence="1" id="KW-0175">Coiled coil</keyword>
<dbReference type="Proteomes" id="UP001187192">
    <property type="component" value="Unassembled WGS sequence"/>
</dbReference>
<evidence type="ECO:0000259" key="2">
    <source>
        <dbReference type="Pfam" id="PF03732"/>
    </source>
</evidence>
<reference evidence="3" key="1">
    <citation type="submission" date="2023-07" db="EMBL/GenBank/DDBJ databases">
        <title>draft genome sequence of fig (Ficus carica).</title>
        <authorList>
            <person name="Takahashi T."/>
            <person name="Nishimura K."/>
        </authorList>
    </citation>
    <scope>NUCLEOTIDE SEQUENCE</scope>
</reference>